<feature type="transmembrane region" description="Helical" evidence="2">
    <location>
        <begin position="149"/>
        <end position="168"/>
    </location>
</feature>
<comment type="caution">
    <text evidence="3">The sequence shown here is derived from an EMBL/GenBank/DDBJ whole genome shotgun (WGS) entry which is preliminary data.</text>
</comment>
<evidence type="ECO:0000313" key="3">
    <source>
        <dbReference type="EMBL" id="MFC5666433.1"/>
    </source>
</evidence>
<dbReference type="InterPro" id="IPR033458">
    <property type="entry name" value="DUF5134"/>
</dbReference>
<keyword evidence="2" id="KW-1133">Transmembrane helix</keyword>
<feature type="transmembrane region" description="Helical" evidence="2">
    <location>
        <begin position="122"/>
        <end position="143"/>
    </location>
</feature>
<protein>
    <submittedName>
        <fullName evidence="3">DUF5134 domain-containing protein</fullName>
    </submittedName>
</protein>
<feature type="transmembrane region" description="Helical" evidence="2">
    <location>
        <begin position="93"/>
        <end position="110"/>
    </location>
</feature>
<keyword evidence="4" id="KW-1185">Reference proteome</keyword>
<gene>
    <name evidence="3" type="ORF">ACFP3U_26135</name>
</gene>
<feature type="region of interest" description="Disordered" evidence="1">
    <location>
        <begin position="34"/>
        <end position="69"/>
    </location>
</feature>
<dbReference type="RefSeq" id="WP_380228112.1">
    <property type="nucleotide sequence ID" value="NZ_JBHSOF010000040.1"/>
</dbReference>
<name>A0ABW0X7A2_9ACTN</name>
<sequence length="207" mass="20923">MHGPDLVSWLLAALTAASGGYCLSRLRRAPCAPAAVPASPGAGHSRAHAHQSEHESGHASGHASGHESDLAEGLMGCGMAAMAVAGTAVPGEVWAWVYGPPAVLLLLAAVRRPDRRAHRLHHAVGALAMTYMALAMTAGPGHAGHHAAAGWPALTGALLAYFGGYALWSGSRLLSGSGGTVAAVSTGLPRACRLAMGIGMFAMLLTM</sequence>
<dbReference type="Pfam" id="PF17197">
    <property type="entry name" value="DUF5134"/>
    <property type="match status" value="1"/>
</dbReference>
<organism evidence="3 4">
    <name type="scientific">Kitasatospora misakiensis</name>
    <dbReference type="NCBI Taxonomy" id="67330"/>
    <lineage>
        <taxon>Bacteria</taxon>
        <taxon>Bacillati</taxon>
        <taxon>Actinomycetota</taxon>
        <taxon>Actinomycetes</taxon>
        <taxon>Kitasatosporales</taxon>
        <taxon>Streptomycetaceae</taxon>
        <taxon>Kitasatospora</taxon>
    </lineage>
</organism>
<evidence type="ECO:0000256" key="2">
    <source>
        <dbReference type="SAM" id="Phobius"/>
    </source>
</evidence>
<evidence type="ECO:0000256" key="1">
    <source>
        <dbReference type="SAM" id="MobiDB-lite"/>
    </source>
</evidence>
<dbReference type="EMBL" id="JBHSOF010000040">
    <property type="protein sequence ID" value="MFC5666433.1"/>
    <property type="molecule type" value="Genomic_DNA"/>
</dbReference>
<keyword evidence="2" id="KW-0812">Transmembrane</keyword>
<dbReference type="Proteomes" id="UP001595975">
    <property type="component" value="Unassembled WGS sequence"/>
</dbReference>
<keyword evidence="2" id="KW-0472">Membrane</keyword>
<proteinExistence type="predicted"/>
<accession>A0ABW0X7A2</accession>
<evidence type="ECO:0000313" key="4">
    <source>
        <dbReference type="Proteomes" id="UP001595975"/>
    </source>
</evidence>
<reference evidence="4" key="1">
    <citation type="journal article" date="2019" name="Int. J. Syst. Evol. Microbiol.">
        <title>The Global Catalogue of Microorganisms (GCM) 10K type strain sequencing project: providing services to taxonomists for standard genome sequencing and annotation.</title>
        <authorList>
            <consortium name="The Broad Institute Genomics Platform"/>
            <consortium name="The Broad Institute Genome Sequencing Center for Infectious Disease"/>
            <person name="Wu L."/>
            <person name="Ma J."/>
        </authorList>
    </citation>
    <scope>NUCLEOTIDE SEQUENCE [LARGE SCALE GENOMIC DNA]</scope>
    <source>
        <strain evidence="4">CGMCC 4.1437</strain>
    </source>
</reference>